<proteinExistence type="predicted"/>
<evidence type="ECO:0000313" key="3">
    <source>
        <dbReference type="EMBL" id="UTF52281.1"/>
    </source>
</evidence>
<dbReference type="KEGG" id="sawl:NGM29_10800"/>
<dbReference type="SUPFAM" id="SSF46785">
    <property type="entry name" value="Winged helix' DNA-binding domain"/>
    <property type="match status" value="1"/>
</dbReference>
<protein>
    <submittedName>
        <fullName evidence="3">Uncharacterized protein</fullName>
    </submittedName>
</protein>
<feature type="domain" description="HVO-A0261-like N-terminal" evidence="2">
    <location>
        <begin position="12"/>
        <end position="92"/>
    </location>
</feature>
<dbReference type="Pfam" id="PF08350">
    <property type="entry name" value="FilR1_middle"/>
    <property type="match status" value="1"/>
</dbReference>
<evidence type="ECO:0000259" key="1">
    <source>
        <dbReference type="Pfam" id="PF08350"/>
    </source>
</evidence>
<gene>
    <name evidence="3" type="ORF">NGM29_10800</name>
</gene>
<organism evidence="3 4">
    <name type="scientific">Natronosalvus rutilus</name>
    <dbReference type="NCBI Taxonomy" id="2953753"/>
    <lineage>
        <taxon>Archaea</taxon>
        <taxon>Methanobacteriati</taxon>
        <taxon>Methanobacteriota</taxon>
        <taxon>Stenosarchaea group</taxon>
        <taxon>Halobacteria</taxon>
        <taxon>Halobacteriales</taxon>
        <taxon>Natrialbaceae</taxon>
        <taxon>Natronosalvus</taxon>
    </lineage>
</organism>
<reference evidence="3" key="1">
    <citation type="submission" date="2022-06" db="EMBL/GenBank/DDBJ databases">
        <title>Diverse halophilic archaea isolated from saline environments.</title>
        <authorList>
            <person name="Cui H.-L."/>
        </authorList>
    </citation>
    <scope>NUCLEOTIDE SEQUENCE</scope>
    <source>
        <strain evidence="3">WLHS1</strain>
    </source>
</reference>
<dbReference type="RefSeq" id="WP_254156143.1">
    <property type="nucleotide sequence ID" value="NZ_CP100355.1"/>
</dbReference>
<name>A0A9E7N7E1_9EURY</name>
<dbReference type="InterPro" id="IPR036390">
    <property type="entry name" value="WH_DNA-bd_sf"/>
</dbReference>
<dbReference type="InterPro" id="IPR013561">
    <property type="entry name" value="FilR1_middle_dom"/>
</dbReference>
<feature type="domain" description="Methanogenesis regulatory protein FilR1 middle" evidence="1">
    <location>
        <begin position="131"/>
        <end position="257"/>
    </location>
</feature>
<keyword evidence="4" id="KW-1185">Reference proteome</keyword>
<evidence type="ECO:0000259" key="2">
    <source>
        <dbReference type="Pfam" id="PF25213"/>
    </source>
</evidence>
<dbReference type="Proteomes" id="UP001056855">
    <property type="component" value="Chromosome"/>
</dbReference>
<accession>A0A9E7N7E1</accession>
<dbReference type="AlphaFoldDB" id="A0A9E7N7E1"/>
<dbReference type="InterPro" id="IPR057527">
    <property type="entry name" value="HVO_A0261-like_N"/>
</dbReference>
<dbReference type="EMBL" id="CP100355">
    <property type="protein sequence ID" value="UTF52281.1"/>
    <property type="molecule type" value="Genomic_DNA"/>
</dbReference>
<dbReference type="Pfam" id="PF25213">
    <property type="entry name" value="HVO_A0261_N"/>
    <property type="match status" value="1"/>
</dbReference>
<sequence length="270" mass="29629">MRPLDALQGSLEEIEFLARSSNRVMVLDALTDGPVGRYELEDATGVTRATLGRILDDFEERGWVVEADREYETTQLGAYVSREFVDLLERFESVPALGEVAQWFPEGGFDFDLGCLAGAEIVRATKTDALAPMTHITKRIRTAGRVRLVTYSVLPGVMETCWEGIVDGDLELESVLGEGAFESVGTDPKMVEQAREMVETGRSDVFVYRGDVPSTMFVVDDAVLLCLSGGEGAPLAVIETDDETVHSWAESTIDDHCREGERLDPSLLTA</sequence>
<evidence type="ECO:0000313" key="4">
    <source>
        <dbReference type="Proteomes" id="UP001056855"/>
    </source>
</evidence>
<dbReference type="GeneID" id="73290540"/>
<dbReference type="InterPro" id="IPR036388">
    <property type="entry name" value="WH-like_DNA-bd_sf"/>
</dbReference>
<dbReference type="Gene3D" id="1.10.10.10">
    <property type="entry name" value="Winged helix-like DNA-binding domain superfamily/Winged helix DNA-binding domain"/>
    <property type="match status" value="1"/>
</dbReference>